<dbReference type="RefSeq" id="WP_137329401.1">
    <property type="nucleotide sequence ID" value="NZ_CP040058.1"/>
</dbReference>
<sequence>MFPFEEDTEEENINEEEEEWYPKEYEVDFTTGKLTGKIVEGSKAIAVWCYLALLIPRYKYYQYSWEHGSELRELIGSNNSDEYIESEVNRLISECVSENPYVTGIENLQIERQESTLKITFAIITDYGKEGVDINV</sequence>
<evidence type="ECO:0000313" key="2">
    <source>
        <dbReference type="Proteomes" id="UP000298653"/>
    </source>
</evidence>
<dbReference type="OrthoDB" id="89089at2"/>
<evidence type="ECO:0000313" key="1">
    <source>
        <dbReference type="EMBL" id="QCP36125.1"/>
    </source>
</evidence>
<keyword evidence="2" id="KW-1185">Reference proteome</keyword>
<proteinExistence type="predicted"/>
<dbReference type="Proteomes" id="UP000298653">
    <property type="component" value="Chromosome"/>
</dbReference>
<protein>
    <submittedName>
        <fullName evidence="1">Phage-like element PBSX protein xkdS</fullName>
    </submittedName>
</protein>
<dbReference type="KEGG" id="arf:AR1Y2_2671"/>
<dbReference type="AlphaFoldDB" id="A0A4P8IH20"/>
<dbReference type="InterPro" id="IPR020288">
    <property type="entry name" value="Sheath_initiator"/>
</dbReference>
<dbReference type="EMBL" id="CP040058">
    <property type="protein sequence ID" value="QCP36125.1"/>
    <property type="molecule type" value="Genomic_DNA"/>
</dbReference>
<reference evidence="1 2" key="1">
    <citation type="submission" date="2019-05" db="EMBL/GenBank/DDBJ databases">
        <title>Complete genome sequencing of Anaerostipes rhamnosivorans.</title>
        <authorList>
            <person name="Bui T.P.N."/>
            <person name="de Vos W.M."/>
        </authorList>
    </citation>
    <scope>NUCLEOTIDE SEQUENCE [LARGE SCALE GENOMIC DNA]</scope>
    <source>
        <strain evidence="1 2">1y2</strain>
    </source>
</reference>
<organism evidence="1 2">
    <name type="scientific">Anaerostipes rhamnosivorans</name>
    <dbReference type="NCBI Taxonomy" id="1229621"/>
    <lineage>
        <taxon>Bacteria</taxon>
        <taxon>Bacillati</taxon>
        <taxon>Bacillota</taxon>
        <taxon>Clostridia</taxon>
        <taxon>Lachnospirales</taxon>
        <taxon>Lachnospiraceae</taxon>
        <taxon>Anaerostipes</taxon>
    </lineage>
</organism>
<gene>
    <name evidence="1" type="ORF">AR1Y2_2671</name>
</gene>
<accession>A0A4P8IH20</accession>
<dbReference type="Pfam" id="PF10934">
    <property type="entry name" value="Sheath_initiator"/>
    <property type="match status" value="1"/>
</dbReference>
<name>A0A4P8IH20_9FIRM</name>